<dbReference type="EMBL" id="PXXK01000090">
    <property type="protein sequence ID" value="RFN51846.1"/>
    <property type="molecule type" value="Genomic_DNA"/>
</dbReference>
<feature type="domain" description="Azaphilone pigments biosynthesis cluster protein L N-terminal" evidence="10">
    <location>
        <begin position="1"/>
        <end position="179"/>
    </location>
</feature>
<proteinExistence type="predicted"/>
<dbReference type="SUPFAM" id="SSF51905">
    <property type="entry name" value="FAD/NAD(P)-binding domain"/>
    <property type="match status" value="1"/>
</dbReference>
<dbReference type="AlphaFoldDB" id="A0A395MV94"/>
<dbReference type="STRING" id="2594813.A0A395MV94"/>
<feature type="region of interest" description="Disordered" evidence="8">
    <location>
        <begin position="314"/>
        <end position="399"/>
    </location>
</feature>
<keyword evidence="3" id="KW-1003">Cell membrane</keyword>
<comment type="subcellular location">
    <subcellularLocation>
        <location evidence="1">Cell membrane</location>
        <topology evidence="1">Multi-pass membrane protein</topology>
    </subcellularLocation>
</comment>
<dbReference type="InterPro" id="IPR036188">
    <property type="entry name" value="FAD/NAD-bd_sf"/>
</dbReference>
<dbReference type="Gene3D" id="1.10.405.20">
    <property type="match status" value="1"/>
</dbReference>
<reference evidence="11 12" key="1">
    <citation type="journal article" date="2018" name="PLoS Pathog.">
        <title>Evolution of structural diversity of trichothecenes, a family of toxins produced by plant pathogenic and entomopathogenic fungi.</title>
        <authorList>
            <person name="Proctor R.H."/>
            <person name="McCormick S.P."/>
            <person name="Kim H.S."/>
            <person name="Cardoza R.E."/>
            <person name="Stanley A.M."/>
            <person name="Lindo L."/>
            <person name="Kelly A."/>
            <person name="Brown D.W."/>
            <person name="Lee T."/>
            <person name="Vaughan M.M."/>
            <person name="Alexander N.J."/>
            <person name="Busman M."/>
            <person name="Gutierrez S."/>
        </authorList>
    </citation>
    <scope>NUCLEOTIDE SEQUENCE [LARGE SCALE GENOMIC DNA]</scope>
    <source>
        <strain evidence="11 12">NRRL 13405</strain>
    </source>
</reference>
<evidence type="ECO:0000256" key="4">
    <source>
        <dbReference type="ARBA" id="ARBA00022676"/>
    </source>
</evidence>
<evidence type="ECO:0000259" key="9">
    <source>
        <dbReference type="Pfam" id="PF08407"/>
    </source>
</evidence>
<dbReference type="Pfam" id="PF08407">
    <property type="entry name" value="Chitin_synth_1N"/>
    <property type="match status" value="1"/>
</dbReference>
<evidence type="ECO:0000313" key="12">
    <source>
        <dbReference type="Proteomes" id="UP000265631"/>
    </source>
</evidence>
<keyword evidence="5" id="KW-0472">Membrane</keyword>
<dbReference type="PANTHER" id="PTHR42923:SF3">
    <property type="entry name" value="PROTOPORPHYRINOGEN OXIDASE"/>
    <property type="match status" value="1"/>
</dbReference>
<keyword evidence="4" id="KW-0328">Glycosyltransferase</keyword>
<evidence type="ECO:0000313" key="11">
    <source>
        <dbReference type="EMBL" id="RFN51846.1"/>
    </source>
</evidence>
<dbReference type="Gene3D" id="3.30.70.1990">
    <property type="match status" value="1"/>
</dbReference>
<evidence type="ECO:0000256" key="3">
    <source>
        <dbReference type="ARBA" id="ARBA00022475"/>
    </source>
</evidence>
<feature type="coiled-coil region" evidence="7">
    <location>
        <begin position="31"/>
        <end position="58"/>
    </location>
</feature>
<dbReference type="GO" id="GO:0005886">
    <property type="term" value="C:plasma membrane"/>
    <property type="evidence" value="ECO:0007669"/>
    <property type="project" value="UniProtKB-SubCell"/>
</dbReference>
<dbReference type="InterPro" id="IPR031348">
    <property type="entry name" value="PigL_N"/>
</dbReference>
<feature type="compositionally biased region" description="Polar residues" evidence="8">
    <location>
        <begin position="349"/>
        <end position="367"/>
    </location>
</feature>
<evidence type="ECO:0000259" key="10">
    <source>
        <dbReference type="Pfam" id="PF17111"/>
    </source>
</evidence>
<feature type="domain" description="Chitin synthase N-terminal" evidence="9">
    <location>
        <begin position="420"/>
        <end position="469"/>
    </location>
</feature>
<dbReference type="Pfam" id="PF13450">
    <property type="entry name" value="NAD_binding_8"/>
    <property type="match status" value="1"/>
</dbReference>
<sequence length="1066" mass="117973">MDPLSIATGCASLITTIGSLTLSITSFLRSCREARTDLDRVSRELHSLQTALELIQEDAKDDTKPFPEIIQRHVSDIVTNCNSVVIDIQTCITKYGDGKVKNKAAWVLNGQGDMQKLRSSLEAHKSALELALDMLTLSATKDIKADTTEIRNDTAAIKDDTSQILEEIARLQERLPATAAAPNDYILQKFLEDMAAYTESTLDVDGGFSDRASSKALSFIDEGEETSHAPSQSDLSLLNSKNEKVVQVNQGSHPISTNGEAIFKNAYPLSLADSLDHLFPDLSLFEPLSEHGGDNIEATQASNEGALSRLDVTSESLQPDLKPTPELRNIRKESLIPTTPKSLGHSYATEETQTSTSLPGLRNSVQEVITERGSSTDKESSNSPDLLTEQPEEEQPKVQIKDLTPEKVYMIAYGLHTQLNNYVLERPVPEAILKAVARTDHHEYTQTRFTFVTCSPYRMVSNRYFLRPTSWTTKVVKKFILALEMNFAAGMHIKRTWKLIHDAIAYAERKLGQDRWRHVRVHIHLPSHTFKNQVEFLEKIGAIQNFNIPPHPVVEKQGMEAALTQDTPEVGGRKVQGTMQEYTVQLRADTDKTRKSRSDIIQADIPIQTIGLGRNETFEAATPKSKSPVCIVGAGVSGLTAAKALEDKGYKTVIFEKRNTVGGKCQSHYEDGQYFPLGAVLFTGSPSYAQTYAFVKSSGVAFDEFDPAFGYTYNPKTGAASLMQPPSPATAQALQEELARYATVWQKRFAPYAVPGYKNGVPKEFMVPGNDWLLANKFPIIASVINRSAGNYGYGDYTQVPALYYLQFYAPDIVGSFIGAIQPYKTDFYKVLKKAARNLKGPVHLNARIGHIERKTKPSIQYRTAGSKQTKTQLCSDVILAFPPTSDALKESGLSLSPAEKTLFSQVDVNGYFSSAVRMSHLGHNLSVSQELPNPLAPFKPEGQPVYLTPLHANSDIVNVYSVDDPAHPNPVRVKKHLVQDLSKINRDLGKVNAKSVALDAADIRAFSGKIPYFPHVSPESLADGWYKKFNSLQGKEHTYFTSGLNSFELVEYTIRAARDLVKTHF</sequence>
<accession>A0A395MV94</accession>
<evidence type="ECO:0000256" key="2">
    <source>
        <dbReference type="ARBA" id="ARBA00012543"/>
    </source>
</evidence>
<keyword evidence="7" id="KW-0175">Coiled coil</keyword>
<comment type="caution">
    <text evidence="11">The sequence shown here is derived from an EMBL/GenBank/DDBJ whole genome shotgun (WGS) entry which is preliminary data.</text>
</comment>
<organism evidence="11 12">
    <name type="scientific">Fusarium flagelliforme</name>
    <dbReference type="NCBI Taxonomy" id="2675880"/>
    <lineage>
        <taxon>Eukaryota</taxon>
        <taxon>Fungi</taxon>
        <taxon>Dikarya</taxon>
        <taxon>Ascomycota</taxon>
        <taxon>Pezizomycotina</taxon>
        <taxon>Sordariomycetes</taxon>
        <taxon>Hypocreomycetidae</taxon>
        <taxon>Hypocreales</taxon>
        <taxon>Nectriaceae</taxon>
        <taxon>Fusarium</taxon>
        <taxon>Fusarium incarnatum-equiseti species complex</taxon>
    </lineage>
</organism>
<protein>
    <recommendedName>
        <fullName evidence="2">chitin synthase</fullName>
        <ecNumber evidence="2">2.4.1.16</ecNumber>
    </recommendedName>
</protein>
<evidence type="ECO:0000256" key="7">
    <source>
        <dbReference type="SAM" id="Coils"/>
    </source>
</evidence>
<dbReference type="GO" id="GO:0016491">
    <property type="term" value="F:oxidoreductase activity"/>
    <property type="evidence" value="ECO:0007669"/>
    <property type="project" value="TreeGrafter"/>
</dbReference>
<dbReference type="Gene3D" id="3.50.50.60">
    <property type="entry name" value="FAD/NAD(P)-binding domain"/>
    <property type="match status" value="1"/>
</dbReference>
<dbReference type="InterPro" id="IPR050464">
    <property type="entry name" value="Zeta_carotene_desat/Oxidored"/>
</dbReference>
<keyword evidence="5" id="KW-0812">Transmembrane</keyword>
<name>A0A395MV94_9HYPO</name>
<dbReference type="GO" id="GO:0004100">
    <property type="term" value="F:chitin synthase activity"/>
    <property type="evidence" value="ECO:0007669"/>
    <property type="project" value="UniProtKB-EC"/>
</dbReference>
<dbReference type="EC" id="2.4.1.16" evidence="2"/>
<keyword evidence="4" id="KW-0808">Transferase</keyword>
<gene>
    <name evidence="11" type="ORF">FIE12Z_3900</name>
</gene>
<evidence type="ECO:0000256" key="6">
    <source>
        <dbReference type="ARBA" id="ARBA00023180"/>
    </source>
</evidence>
<dbReference type="Pfam" id="PF17111">
    <property type="entry name" value="PigL_N"/>
    <property type="match status" value="1"/>
</dbReference>
<dbReference type="Proteomes" id="UP000265631">
    <property type="component" value="Unassembled WGS sequence"/>
</dbReference>
<feature type="compositionally biased region" description="Basic and acidic residues" evidence="8">
    <location>
        <begin position="323"/>
        <end position="334"/>
    </location>
</feature>
<keyword evidence="6" id="KW-0325">Glycoprotein</keyword>
<keyword evidence="5" id="KW-1133">Transmembrane helix</keyword>
<evidence type="ECO:0000256" key="8">
    <source>
        <dbReference type="SAM" id="MobiDB-lite"/>
    </source>
</evidence>
<evidence type="ECO:0000256" key="1">
    <source>
        <dbReference type="ARBA" id="ARBA00004651"/>
    </source>
</evidence>
<keyword evidence="12" id="KW-1185">Reference proteome</keyword>
<dbReference type="PANTHER" id="PTHR42923">
    <property type="entry name" value="PROTOPORPHYRINOGEN OXIDASE"/>
    <property type="match status" value="1"/>
</dbReference>
<evidence type="ECO:0000256" key="5">
    <source>
        <dbReference type="ARBA" id="ARBA00022989"/>
    </source>
</evidence>
<dbReference type="InterPro" id="IPR013616">
    <property type="entry name" value="Chitin_synth_N"/>
</dbReference>